<dbReference type="Pfam" id="PF03374">
    <property type="entry name" value="ANT"/>
    <property type="match status" value="1"/>
</dbReference>
<dbReference type="GO" id="GO:0003677">
    <property type="term" value="F:DNA binding"/>
    <property type="evidence" value="ECO:0007669"/>
    <property type="project" value="InterPro"/>
</dbReference>
<keyword evidence="3" id="KW-1185">Reference proteome</keyword>
<organism evidence="2 3">
    <name type="scientific">Ligilactobacillus ceti DSM 22408</name>
    <dbReference type="NCBI Taxonomy" id="1122146"/>
    <lineage>
        <taxon>Bacteria</taxon>
        <taxon>Bacillati</taxon>
        <taxon>Bacillota</taxon>
        <taxon>Bacilli</taxon>
        <taxon>Lactobacillales</taxon>
        <taxon>Lactobacillaceae</taxon>
        <taxon>Ligilactobacillus</taxon>
    </lineage>
</organism>
<proteinExistence type="predicted"/>
<feature type="domain" description="Antirepressor protein C-terminal" evidence="1">
    <location>
        <begin position="59"/>
        <end position="167"/>
    </location>
</feature>
<protein>
    <submittedName>
        <fullName evidence="2">Antirepressor</fullName>
    </submittedName>
</protein>
<dbReference type="eggNOG" id="COG3617">
    <property type="taxonomic scope" value="Bacteria"/>
</dbReference>
<dbReference type="EMBL" id="JQBZ01000025">
    <property type="protein sequence ID" value="KRN88713.1"/>
    <property type="molecule type" value="Genomic_DNA"/>
</dbReference>
<evidence type="ECO:0000313" key="2">
    <source>
        <dbReference type="EMBL" id="KRN88713.1"/>
    </source>
</evidence>
<dbReference type="AlphaFoldDB" id="A0A0R2KH56"/>
<evidence type="ECO:0000313" key="3">
    <source>
        <dbReference type="Proteomes" id="UP000051500"/>
    </source>
</evidence>
<comment type="caution">
    <text evidence="2">The sequence shown here is derived from an EMBL/GenBank/DDBJ whole genome shotgun (WGS) entry which is preliminary data.</text>
</comment>
<name>A0A0R2KH56_9LACO</name>
<gene>
    <name evidence="2" type="ORF">IV53_GL000680</name>
</gene>
<dbReference type="PATRIC" id="fig|1122146.4.peg.703"/>
<dbReference type="STRING" id="1122146.IV53_GL000680"/>
<dbReference type="eggNOG" id="COG3645">
    <property type="taxonomic scope" value="Bacteria"/>
</dbReference>
<accession>A0A0R2KH56</accession>
<reference evidence="2 3" key="1">
    <citation type="journal article" date="2015" name="Genome Announc.">
        <title>Expanding the biotechnology potential of lactobacilli through comparative genomics of 213 strains and associated genera.</title>
        <authorList>
            <person name="Sun Z."/>
            <person name="Harris H.M."/>
            <person name="McCann A."/>
            <person name="Guo C."/>
            <person name="Argimon S."/>
            <person name="Zhang W."/>
            <person name="Yang X."/>
            <person name="Jeffery I.B."/>
            <person name="Cooney J.C."/>
            <person name="Kagawa T.F."/>
            <person name="Liu W."/>
            <person name="Song Y."/>
            <person name="Salvetti E."/>
            <person name="Wrobel A."/>
            <person name="Rasinkangas P."/>
            <person name="Parkhill J."/>
            <person name="Rea M.C."/>
            <person name="O'Sullivan O."/>
            <person name="Ritari J."/>
            <person name="Douillard F.P."/>
            <person name="Paul Ross R."/>
            <person name="Yang R."/>
            <person name="Briner A.E."/>
            <person name="Felis G.E."/>
            <person name="de Vos W.M."/>
            <person name="Barrangou R."/>
            <person name="Klaenhammer T.R."/>
            <person name="Caufield P.W."/>
            <person name="Cui Y."/>
            <person name="Zhang H."/>
            <person name="O'Toole P.W."/>
        </authorList>
    </citation>
    <scope>NUCLEOTIDE SEQUENCE [LARGE SCALE GENOMIC DNA]</scope>
    <source>
        <strain evidence="2 3">DSM 22408</strain>
    </source>
</reference>
<sequence length="170" mass="19316">MQERINKIKRFKRWVTSEVLPSIRKNGGYIQGQENLDGETIKEALTAAKEVIKQKDLLIETMKPKALFADSVATSNTTILIGELAKILKGNGINTGQNRLFEWLRVNGYLIKRKSGDYNMPTQKSMELGLFKIKETVFTYPDGHTTISKTTKVTGKGQQYFINLFLKENN</sequence>
<dbReference type="InterPro" id="IPR005039">
    <property type="entry name" value="Ant_C"/>
</dbReference>
<dbReference type="Proteomes" id="UP000051500">
    <property type="component" value="Unassembled WGS sequence"/>
</dbReference>
<evidence type="ECO:0000259" key="1">
    <source>
        <dbReference type="Pfam" id="PF03374"/>
    </source>
</evidence>